<protein>
    <submittedName>
        <fullName evidence="7">Ribonucleoside-triphosphate reductase activating protein</fullName>
    </submittedName>
</protein>
<dbReference type="InterPro" id="IPR034457">
    <property type="entry name" value="Organic_radical-activating"/>
</dbReference>
<reference evidence="7 8" key="1">
    <citation type="journal article" date="2017" name="BMC Genomics">
        <title>Genomic analysis of methanogenic archaea reveals a shift towards energy conservation.</title>
        <authorList>
            <person name="Gilmore S.P."/>
            <person name="Henske J.K."/>
            <person name="Sexton J.A."/>
            <person name="Solomon K.V."/>
            <person name="Seppala S."/>
            <person name="Yoo J.I."/>
            <person name="Huyett L.M."/>
            <person name="Pressman A."/>
            <person name="Cogan J.Z."/>
            <person name="Kivenson V."/>
            <person name="Peng X."/>
            <person name="Tan Y."/>
            <person name="Valentine D.L."/>
            <person name="O'Malley M.A."/>
        </authorList>
    </citation>
    <scope>NUCLEOTIDE SEQUENCE [LARGE SCALE GENOMIC DNA]</scope>
    <source>
        <strain evidence="7 8">M.o.H.</strain>
    </source>
</reference>
<organism evidence="7 8">
    <name type="scientific">Methanobacterium bryantii</name>
    <dbReference type="NCBI Taxonomy" id="2161"/>
    <lineage>
        <taxon>Archaea</taxon>
        <taxon>Methanobacteriati</taxon>
        <taxon>Methanobacteriota</taxon>
        <taxon>Methanomada group</taxon>
        <taxon>Methanobacteria</taxon>
        <taxon>Methanobacteriales</taxon>
        <taxon>Methanobacteriaceae</taxon>
        <taxon>Methanobacterium</taxon>
    </lineage>
</organism>
<comment type="caution">
    <text evidence="7">The sequence shown here is derived from an EMBL/GenBank/DDBJ whole genome shotgun (WGS) entry which is preliminary data.</text>
</comment>
<dbReference type="Gene3D" id="3.20.20.70">
    <property type="entry name" value="Aldolase class I"/>
    <property type="match status" value="1"/>
</dbReference>
<dbReference type="OrthoDB" id="5583at2157"/>
<keyword evidence="2" id="KW-0004">4Fe-4S</keyword>
<keyword evidence="4" id="KW-0479">Metal-binding</keyword>
<dbReference type="Proteomes" id="UP000217784">
    <property type="component" value="Unassembled WGS sequence"/>
</dbReference>
<gene>
    <name evidence="7" type="ORF">ASJ80_15050</name>
</gene>
<dbReference type="InterPro" id="IPR058240">
    <property type="entry name" value="rSAM_sf"/>
</dbReference>
<dbReference type="SFLD" id="SFLDF00299">
    <property type="entry name" value="anaerobic_ribonucleoside-triph"/>
    <property type="match status" value="1"/>
</dbReference>
<keyword evidence="8" id="KW-1185">Reference proteome</keyword>
<dbReference type="InterPro" id="IPR007197">
    <property type="entry name" value="rSAM"/>
</dbReference>
<keyword evidence="3" id="KW-0949">S-adenosyl-L-methionine</keyword>
<proteinExistence type="predicted"/>
<dbReference type="InterPro" id="IPR012837">
    <property type="entry name" value="NrdG"/>
</dbReference>
<evidence type="ECO:0000256" key="5">
    <source>
        <dbReference type="ARBA" id="ARBA00023004"/>
    </source>
</evidence>
<sequence length="198" mass="21891">MFIRIRRFLPETKVEGPGNRACIWVQGCSIQCPDCAVPESWPTSGGEKVKVEELVQKILNIPNIEGITFSGGEPFDQAESLASLGHIVQEEGLSVVTFTGYTLENIQNSADPGWQDLLSVTDLLIDGPYISGGPDPTNLWVGSCNQRYHFLTSRYLHLKYGISDVSNRIEVRIQEDGSILVNGMTNFSKLEDIFKGIV</sequence>
<keyword evidence="6" id="KW-0411">Iron-sulfur</keyword>
<comment type="cofactor">
    <cofactor evidence="1">
        <name>[4Fe-4S] cluster</name>
        <dbReference type="ChEBI" id="CHEBI:49883"/>
    </cofactor>
</comment>
<accession>A0A2A2H9T2</accession>
<dbReference type="RefSeq" id="WP_069583590.1">
    <property type="nucleotide sequence ID" value="NZ_LMVM01000001.1"/>
</dbReference>
<evidence type="ECO:0000313" key="7">
    <source>
        <dbReference type="EMBL" id="PAV06147.1"/>
    </source>
</evidence>
<dbReference type="SFLD" id="SFLDS00029">
    <property type="entry name" value="Radical_SAM"/>
    <property type="match status" value="1"/>
</dbReference>
<keyword evidence="5" id="KW-0408">Iron</keyword>
<evidence type="ECO:0000256" key="2">
    <source>
        <dbReference type="ARBA" id="ARBA00022485"/>
    </source>
</evidence>
<evidence type="ECO:0000256" key="6">
    <source>
        <dbReference type="ARBA" id="ARBA00023014"/>
    </source>
</evidence>
<dbReference type="SUPFAM" id="SSF102114">
    <property type="entry name" value="Radical SAM enzymes"/>
    <property type="match status" value="1"/>
</dbReference>
<dbReference type="GO" id="GO:0051539">
    <property type="term" value="F:4 iron, 4 sulfur cluster binding"/>
    <property type="evidence" value="ECO:0007669"/>
    <property type="project" value="UniProtKB-KW"/>
</dbReference>
<dbReference type="InterPro" id="IPR013785">
    <property type="entry name" value="Aldolase_TIM"/>
</dbReference>
<evidence type="ECO:0000256" key="4">
    <source>
        <dbReference type="ARBA" id="ARBA00022723"/>
    </source>
</evidence>
<dbReference type="SFLD" id="SFLDG01066">
    <property type="entry name" value="organic_radical-activating_enz"/>
    <property type="match status" value="1"/>
</dbReference>
<dbReference type="Pfam" id="PF13353">
    <property type="entry name" value="Fer4_12"/>
    <property type="match status" value="1"/>
</dbReference>
<name>A0A2A2H9T2_METBR</name>
<dbReference type="GO" id="GO:0043365">
    <property type="term" value="F:[formate-C-acetyltransferase]-activating enzyme activity"/>
    <property type="evidence" value="ECO:0007669"/>
    <property type="project" value="InterPro"/>
</dbReference>
<dbReference type="SFLD" id="SFLDG01063">
    <property type="entry name" value="activating_enzymes__group_1"/>
    <property type="match status" value="1"/>
</dbReference>
<evidence type="ECO:0000256" key="1">
    <source>
        <dbReference type="ARBA" id="ARBA00001966"/>
    </source>
</evidence>
<dbReference type="GO" id="GO:0004748">
    <property type="term" value="F:ribonucleoside-diphosphate reductase activity, thioredoxin disulfide as acceptor"/>
    <property type="evidence" value="ECO:0007669"/>
    <property type="project" value="TreeGrafter"/>
</dbReference>
<evidence type="ECO:0000313" key="8">
    <source>
        <dbReference type="Proteomes" id="UP000217784"/>
    </source>
</evidence>
<dbReference type="PANTHER" id="PTHR30352:SF2">
    <property type="entry name" value="ANAEROBIC RIBONUCLEOSIDE-TRIPHOSPHATE REDUCTASE-ACTIVATING PROTEIN"/>
    <property type="match status" value="1"/>
</dbReference>
<dbReference type="EMBL" id="LMVM01000001">
    <property type="protein sequence ID" value="PAV06147.1"/>
    <property type="molecule type" value="Genomic_DNA"/>
</dbReference>
<dbReference type="PANTHER" id="PTHR30352">
    <property type="entry name" value="PYRUVATE FORMATE-LYASE-ACTIVATING ENZYME"/>
    <property type="match status" value="1"/>
</dbReference>
<dbReference type="AlphaFoldDB" id="A0A2A2H9T2"/>
<dbReference type="GO" id="GO:0046872">
    <property type="term" value="F:metal ion binding"/>
    <property type="evidence" value="ECO:0007669"/>
    <property type="project" value="UniProtKB-KW"/>
</dbReference>
<evidence type="ECO:0000256" key="3">
    <source>
        <dbReference type="ARBA" id="ARBA00022691"/>
    </source>
</evidence>